<comment type="similarity">
    <text evidence="1">Belongs to the ABC transporter superfamily.</text>
</comment>
<name>A0A094XWS5_LATSK</name>
<sequence length="226" mass="25198">MTELVSAKNLGMTFSNRQVLKDLNFKIERGSMTSLIGPNGVGKTTLVRILIGSLQPTAGELTFLPDKQSLNIGYVPQFRNLEAEYPLSIRSFVSLNQLTKHLPWHTKSERQALDNILAQTHLTALQKTTVGNASGGEKQKAYLAQALISEPDLLILDESTASLDIETKEEVMALVAELNRLHGLTVIFVTHDLDLARKYTDQYLFLKRGQYEMGPMSQLDPNLELD</sequence>
<gene>
    <name evidence="5" type="primary">znuC_1</name>
    <name evidence="5" type="ORF">LAS9267_01605</name>
</gene>
<dbReference type="Gene3D" id="3.40.50.300">
    <property type="entry name" value="P-loop containing nucleotide triphosphate hydrolases"/>
    <property type="match status" value="1"/>
</dbReference>
<dbReference type="Proteomes" id="UP000239650">
    <property type="component" value="Unassembled WGS sequence"/>
</dbReference>
<dbReference type="PANTHER" id="PTHR42734:SF17">
    <property type="entry name" value="METAL TRANSPORT SYSTEM ATP-BINDING PROTEIN TM_0124-RELATED"/>
    <property type="match status" value="1"/>
</dbReference>
<keyword evidence="2" id="KW-0813">Transport</keyword>
<dbReference type="GO" id="GO:0005524">
    <property type="term" value="F:ATP binding"/>
    <property type="evidence" value="ECO:0007669"/>
    <property type="project" value="UniProtKB-KW"/>
</dbReference>
<dbReference type="InterPro" id="IPR027417">
    <property type="entry name" value="P-loop_NTPase"/>
</dbReference>
<keyword evidence="4 5" id="KW-0067">ATP-binding</keyword>
<evidence type="ECO:0000313" key="5">
    <source>
        <dbReference type="EMBL" id="SPE22268.1"/>
    </source>
</evidence>
<dbReference type="SMART" id="SM00382">
    <property type="entry name" value="AAA"/>
    <property type="match status" value="1"/>
</dbReference>
<dbReference type="InterPro" id="IPR050153">
    <property type="entry name" value="Metal_Ion_Import_ABC"/>
</dbReference>
<accession>A0A094XWS5</accession>
<reference evidence="5 6" key="1">
    <citation type="submission" date="2018-02" db="EMBL/GenBank/DDBJ databases">
        <authorList>
            <person name="Rodrigo-Torres L."/>
            <person name="Arahal R. D."/>
            <person name="Lucena T."/>
        </authorList>
    </citation>
    <scope>NUCLEOTIDE SEQUENCE [LARGE SCALE GENOMIC DNA]</scope>
    <source>
        <strain evidence="5 6">CECT 9267</strain>
    </source>
</reference>
<protein>
    <submittedName>
        <fullName evidence="5">Zinc import ATP-binding protein ZnuC</fullName>
        <ecNumber evidence="5">3.6.3.-</ecNumber>
    </submittedName>
</protein>
<keyword evidence="3" id="KW-0547">Nucleotide-binding</keyword>
<evidence type="ECO:0000313" key="6">
    <source>
        <dbReference type="Proteomes" id="UP000239650"/>
    </source>
</evidence>
<proteinExistence type="inferred from homology"/>
<dbReference type="PANTHER" id="PTHR42734">
    <property type="entry name" value="METAL TRANSPORT SYSTEM ATP-BINDING PROTEIN TM_0124-RELATED"/>
    <property type="match status" value="1"/>
</dbReference>
<evidence type="ECO:0000256" key="4">
    <source>
        <dbReference type="ARBA" id="ARBA00022840"/>
    </source>
</evidence>
<keyword evidence="5" id="KW-0378">Hydrolase</keyword>
<evidence type="ECO:0000256" key="1">
    <source>
        <dbReference type="ARBA" id="ARBA00005417"/>
    </source>
</evidence>
<dbReference type="RefSeq" id="WP_035147009.1">
    <property type="nucleotide sequence ID" value="NZ_CAKMCP010000006.1"/>
</dbReference>
<dbReference type="AlphaFoldDB" id="A0A094XWS5"/>
<evidence type="ECO:0000256" key="3">
    <source>
        <dbReference type="ARBA" id="ARBA00022741"/>
    </source>
</evidence>
<dbReference type="EMBL" id="OKRC01000008">
    <property type="protein sequence ID" value="SPE22268.1"/>
    <property type="molecule type" value="Genomic_DNA"/>
</dbReference>
<dbReference type="SUPFAM" id="SSF52540">
    <property type="entry name" value="P-loop containing nucleoside triphosphate hydrolases"/>
    <property type="match status" value="1"/>
</dbReference>
<organism evidence="5 6">
    <name type="scientific">Latilactobacillus sakei</name>
    <name type="common">Lactobacillus sakei</name>
    <dbReference type="NCBI Taxonomy" id="1599"/>
    <lineage>
        <taxon>Bacteria</taxon>
        <taxon>Bacillati</taxon>
        <taxon>Bacillota</taxon>
        <taxon>Bacilli</taxon>
        <taxon>Lactobacillales</taxon>
        <taxon>Lactobacillaceae</taxon>
        <taxon>Latilactobacillus</taxon>
    </lineage>
</organism>
<evidence type="ECO:0000256" key="2">
    <source>
        <dbReference type="ARBA" id="ARBA00022448"/>
    </source>
</evidence>
<comment type="caution">
    <text evidence="5">The sequence shown here is derived from an EMBL/GenBank/DDBJ whole genome shotgun (WGS) entry which is preliminary data.</text>
</comment>
<dbReference type="GeneID" id="57133112"/>
<dbReference type="PROSITE" id="PS50893">
    <property type="entry name" value="ABC_TRANSPORTER_2"/>
    <property type="match status" value="1"/>
</dbReference>
<dbReference type="GO" id="GO:0016887">
    <property type="term" value="F:ATP hydrolysis activity"/>
    <property type="evidence" value="ECO:0007669"/>
    <property type="project" value="InterPro"/>
</dbReference>
<dbReference type="Pfam" id="PF00005">
    <property type="entry name" value="ABC_tran"/>
    <property type="match status" value="1"/>
</dbReference>
<dbReference type="EC" id="3.6.3.-" evidence="5"/>
<dbReference type="InterPro" id="IPR003439">
    <property type="entry name" value="ABC_transporter-like_ATP-bd"/>
</dbReference>
<dbReference type="InterPro" id="IPR003593">
    <property type="entry name" value="AAA+_ATPase"/>
</dbReference>